<dbReference type="Gene3D" id="3.10.10.10">
    <property type="entry name" value="HIV Type 1 Reverse Transcriptase, subunit A, domain 1"/>
    <property type="match status" value="1"/>
</dbReference>
<dbReference type="Proteomes" id="UP001460270">
    <property type="component" value="Unassembled WGS sequence"/>
</dbReference>
<dbReference type="CDD" id="cd05481">
    <property type="entry name" value="retropepsin_like_LTR_1"/>
    <property type="match status" value="1"/>
</dbReference>
<dbReference type="EMBL" id="JBBPFD010000020">
    <property type="protein sequence ID" value="KAK7884923.1"/>
    <property type="molecule type" value="Genomic_DNA"/>
</dbReference>
<dbReference type="GO" id="GO:0003676">
    <property type="term" value="F:nucleic acid binding"/>
    <property type="evidence" value="ECO:0007669"/>
    <property type="project" value="InterPro"/>
</dbReference>
<dbReference type="EC" id="3.1.26.4" evidence="2"/>
<evidence type="ECO:0000256" key="1">
    <source>
        <dbReference type="ARBA" id="ARBA00010879"/>
    </source>
</evidence>
<organism evidence="5 6">
    <name type="scientific">Mugilogobius chulae</name>
    <name type="common">yellowstripe goby</name>
    <dbReference type="NCBI Taxonomy" id="88201"/>
    <lineage>
        <taxon>Eukaryota</taxon>
        <taxon>Metazoa</taxon>
        <taxon>Chordata</taxon>
        <taxon>Craniata</taxon>
        <taxon>Vertebrata</taxon>
        <taxon>Euteleostomi</taxon>
        <taxon>Actinopterygii</taxon>
        <taxon>Neopterygii</taxon>
        <taxon>Teleostei</taxon>
        <taxon>Neoteleostei</taxon>
        <taxon>Acanthomorphata</taxon>
        <taxon>Gobiaria</taxon>
        <taxon>Gobiiformes</taxon>
        <taxon>Gobioidei</taxon>
        <taxon>Gobiidae</taxon>
        <taxon>Gobionellinae</taxon>
        <taxon>Mugilogobius</taxon>
    </lineage>
</organism>
<keyword evidence="6" id="KW-1185">Reference proteome</keyword>
<dbReference type="InterPro" id="IPR043502">
    <property type="entry name" value="DNA/RNA_pol_sf"/>
</dbReference>
<sequence length="1453" mass="165269">MADGFRRPDPLVFDGNIAENWRIFEQEYDIFIAAAHSDKPARTRAYILLNLAGPEAIERERSFVYAAEVREPGDGGRVLIPAESKEDPDCLKKKFRDMCNPQTNITMERHKFNTRNQKAGETIESYVSDLRIKAKSCSFGELCEELIRDRLVCGIHNNHLRKTLLRDSDLTLAKAISVCQIHEMTEEHNKTLMSPHSSVTNVDAIHTRHVTRRDNDRVKISKPNTDATQFINDCTNCGGNHVAKRNKCPAFGQQCNACKKMNHFKKCCKTRPQFDKPKPRFDRQRQRRSVYQVDTDHKEESDSDTYYVNGITLDMTVDSTFAQTHEKEEAFTTFLINNKTVEMKVDTGAKCNVLSLKTFEQVKKHEQLKPCTKPTNLIAYGGSKIKTEGFVDLCCHQGAKQYTLPFFVINENVLPLIGLSASLQMGLVSLSKEVHQVSAPIAQDFTQQIKTEYCDLFTDELGKLPVTYSMTLDPEVRPVVRSAHRIPVAMKDRVKVELDRMQELGVIIPVSEPTDWVSSMVATNKKDKQEIRICINPKDLNTALKRPHHPMRTVDVVASQMSSATVFSVLDAKNSFWQISLDHKSSMLTTFSTCFGRYRFLRMPFGISSASEVFQRSMEQIFAGYPCAIIVDDILIGGKDIEEHDANLRKVLNRAREVKLRLNPLKCKFRLNQVSYVGHVFTAHGLKADPSKTKAISDMPVPTDVPALQRFLGMVNYLGKFIPNYSEITAPLRQLTHKDTEWSWNEQQQRAFDTLKKHMSNPPVLSYYDVSKHVTLTCDASQYGLGAACLQEGKPVAYASRTLTDTETRYAQIEKELLAVVFACSKFHDFIYGKTITVETDHQPLVTIIKKPIHAAPARLQRMMLKLQKYSINLIYKSGKQMHLADTLSRAPGSSTAQLADEIDDFDVMTVSYVSSARLQELREHTATDPTLQTLSGIIRHGWPNRLHNLPLLVQSYFPFRDELTIEEGIVMKGQKTVIPHSLQKTYIDILHRGHPGTDATKRRARGIVFWPTMTKDIDDKVHACSVCNSTKPHQQKEPLHLHTVPELPWSTVAADIFDWHNQQYLVLVDSFSGWFEIDLLRDLTSATVIGKLKRHFSVHGAPHTLITDNGRQFTSQRFKDFATQWDFTHVTSSPEYPQSNGLAERAVRSAKNLMEKSHRDKTDVFLSLLNLRNVPRDSKLGSPAQRLMSRQTRTTLPVSKRLLAPDMLKPEEVRDQLHNKRLTQKMCYDKTSRPLQPLMEGQVVRLQTPKGFDRTGVVKETCKEPRSYLIQSDGQTYRRNRKHILPVAEPAPTQSDPQDLYQDIRPDSERRISLTGQTPQENYSERPMARVTVPTPSLDMTDNLYRTRSGRVSKPNPKSEEIGVSRSKMASGTVLLEKVGEIWWSQIMERLVYDEQNLVLNAILHREPVELFENGGDMVSGAGVSEEAGSRVLDVLQFLEVSGRETYRRLLQ</sequence>
<dbReference type="FunFam" id="3.30.70.270:FF:000026">
    <property type="entry name" value="Transposon Ty3-G Gag-Pol polyprotein"/>
    <property type="match status" value="1"/>
</dbReference>
<dbReference type="CDD" id="cd09274">
    <property type="entry name" value="RNase_HI_RT_Ty3"/>
    <property type="match status" value="1"/>
</dbReference>
<dbReference type="FunFam" id="3.10.20.370:FF:000001">
    <property type="entry name" value="Retrovirus-related Pol polyprotein from transposon 17.6-like protein"/>
    <property type="match status" value="1"/>
</dbReference>
<dbReference type="PANTHER" id="PTHR37984">
    <property type="entry name" value="PROTEIN CBG26694"/>
    <property type="match status" value="1"/>
</dbReference>
<dbReference type="InterPro" id="IPR021109">
    <property type="entry name" value="Peptidase_aspartic_dom_sf"/>
</dbReference>
<dbReference type="InterPro" id="IPR012337">
    <property type="entry name" value="RNaseH-like_sf"/>
</dbReference>
<dbReference type="InterPro" id="IPR041588">
    <property type="entry name" value="Integrase_H2C2"/>
</dbReference>
<dbReference type="InterPro" id="IPR043128">
    <property type="entry name" value="Rev_trsase/Diguanyl_cyclase"/>
</dbReference>
<dbReference type="InterPro" id="IPR050951">
    <property type="entry name" value="Retrovirus_Pol_polyprotein"/>
</dbReference>
<comment type="caution">
    <text evidence="5">The sequence shown here is derived from an EMBL/GenBank/DDBJ whole genome shotgun (WGS) entry which is preliminary data.</text>
</comment>
<dbReference type="Gene3D" id="3.30.70.270">
    <property type="match status" value="2"/>
</dbReference>
<dbReference type="Pfam" id="PF17919">
    <property type="entry name" value="RT_RNaseH_2"/>
    <property type="match status" value="1"/>
</dbReference>
<dbReference type="Gene3D" id="1.10.340.70">
    <property type="match status" value="1"/>
</dbReference>
<dbReference type="Pfam" id="PF00665">
    <property type="entry name" value="rve"/>
    <property type="match status" value="1"/>
</dbReference>
<evidence type="ECO:0000259" key="4">
    <source>
        <dbReference type="PROSITE" id="PS50994"/>
    </source>
</evidence>
<reference evidence="6" key="1">
    <citation type="submission" date="2024-04" db="EMBL/GenBank/DDBJ databases">
        <title>Salinicola lusitanus LLJ914,a marine bacterium isolated from the Okinawa Trough.</title>
        <authorList>
            <person name="Li J."/>
        </authorList>
    </citation>
    <scope>NUCLEOTIDE SEQUENCE [LARGE SCALE GENOMIC DNA]</scope>
</reference>
<dbReference type="Gene3D" id="3.10.20.370">
    <property type="match status" value="1"/>
</dbReference>
<dbReference type="FunFam" id="3.30.420.10:FF:000063">
    <property type="entry name" value="Retrovirus-related Pol polyprotein from transposon 297-like Protein"/>
    <property type="match status" value="1"/>
</dbReference>
<dbReference type="Gene3D" id="3.30.420.10">
    <property type="entry name" value="Ribonuclease H-like superfamily/Ribonuclease H"/>
    <property type="match status" value="1"/>
</dbReference>
<dbReference type="PANTHER" id="PTHR37984:SF8">
    <property type="entry name" value="CCHC-TYPE DOMAIN-CONTAINING PROTEIN"/>
    <property type="match status" value="1"/>
</dbReference>
<dbReference type="FunFam" id="1.10.340.70:FF:000003">
    <property type="entry name" value="Protein CBG25708"/>
    <property type="match status" value="1"/>
</dbReference>
<dbReference type="Gene3D" id="2.40.70.10">
    <property type="entry name" value="Acid Proteases"/>
    <property type="match status" value="1"/>
</dbReference>
<comment type="similarity">
    <text evidence="1">Belongs to the beta type-B retroviral polymerase family. HERV class-II K(HML-2) pol subfamily.</text>
</comment>
<protein>
    <recommendedName>
        <fullName evidence="3">Gypsy retrotransposon integrase-like protein 1</fullName>
        <ecNumber evidence="2">3.1.26.4</ecNumber>
    </recommendedName>
</protein>
<accession>A0AAW0MZC8</accession>
<dbReference type="InterPro" id="IPR001584">
    <property type="entry name" value="Integrase_cat-core"/>
</dbReference>
<dbReference type="InterPro" id="IPR036397">
    <property type="entry name" value="RNaseH_sf"/>
</dbReference>
<dbReference type="GO" id="GO:0004523">
    <property type="term" value="F:RNA-DNA hybrid ribonuclease activity"/>
    <property type="evidence" value="ECO:0007669"/>
    <property type="project" value="UniProtKB-EC"/>
</dbReference>
<dbReference type="SUPFAM" id="SSF56672">
    <property type="entry name" value="DNA/RNA polymerases"/>
    <property type="match status" value="1"/>
</dbReference>
<dbReference type="SUPFAM" id="SSF50630">
    <property type="entry name" value="Acid proteases"/>
    <property type="match status" value="1"/>
</dbReference>
<proteinExistence type="inferred from homology"/>
<dbReference type="InterPro" id="IPR000477">
    <property type="entry name" value="RT_dom"/>
</dbReference>
<name>A0AAW0MZC8_9GOBI</name>
<evidence type="ECO:0000313" key="6">
    <source>
        <dbReference type="Proteomes" id="UP001460270"/>
    </source>
</evidence>
<dbReference type="SUPFAM" id="SSF53098">
    <property type="entry name" value="Ribonuclease H-like"/>
    <property type="match status" value="1"/>
</dbReference>
<evidence type="ECO:0000256" key="2">
    <source>
        <dbReference type="ARBA" id="ARBA00012180"/>
    </source>
</evidence>
<evidence type="ECO:0000313" key="5">
    <source>
        <dbReference type="EMBL" id="KAK7884923.1"/>
    </source>
</evidence>
<dbReference type="Pfam" id="PF17921">
    <property type="entry name" value="Integrase_H2C2"/>
    <property type="match status" value="1"/>
</dbReference>
<dbReference type="InterPro" id="IPR041577">
    <property type="entry name" value="RT_RNaseH_2"/>
</dbReference>
<dbReference type="CDD" id="cd01647">
    <property type="entry name" value="RT_LTR"/>
    <property type="match status" value="1"/>
</dbReference>
<dbReference type="GO" id="GO:0015074">
    <property type="term" value="P:DNA integration"/>
    <property type="evidence" value="ECO:0007669"/>
    <property type="project" value="InterPro"/>
</dbReference>
<dbReference type="Pfam" id="PF00078">
    <property type="entry name" value="RVT_1"/>
    <property type="match status" value="1"/>
</dbReference>
<gene>
    <name evidence="5" type="ORF">WMY93_028046</name>
</gene>
<dbReference type="PROSITE" id="PS50994">
    <property type="entry name" value="INTEGRASE"/>
    <property type="match status" value="1"/>
</dbReference>
<feature type="domain" description="Integrase catalytic" evidence="4">
    <location>
        <begin position="1045"/>
        <end position="1219"/>
    </location>
</feature>
<evidence type="ECO:0000256" key="3">
    <source>
        <dbReference type="ARBA" id="ARBA00039658"/>
    </source>
</evidence>